<evidence type="ECO:0000256" key="3">
    <source>
        <dbReference type="ARBA" id="ARBA00022801"/>
    </source>
</evidence>
<dbReference type="Pfam" id="PF05761">
    <property type="entry name" value="5_nucleotid"/>
    <property type="match status" value="1"/>
</dbReference>
<comment type="caution">
    <text evidence="5">The sequence shown here is derived from an EMBL/GenBank/DDBJ whole genome shotgun (WGS) entry which is preliminary data.</text>
</comment>
<sequence length="430" mass="50054">MNHYLKHNTTHSVIRALSRLAFRQQTCLHIKEHSFCTHTPHEIELNTLLKRHEQYQIESSTLPQFLHVEPTGVFVQNEVNLAKILVYGFDYDYTLASYTEHLDELIFDNARTFLVERLNYPEALYHLRLNPKFAVRGLHYDIKRALLMKLDAFKNIQLDTVYHGLSQVAKDTVRELYQGDHIPKAALHSSARREIIQLMDFFVIPEINLLSNIIEYFERHGVKYEASFVYNDVSTAVRSLHKSGFLHSEIMKNPEKYIKPNQNLRALLERLVNNKRQLFVITNSPAKFMYDPNHGMNFLVGKDWKEFFEVIIVNSNKPGFFQESSRIFREINEADVYTNFEEVKALLPGHMYSGGCLNQLNALKKWPSRSLLYFGDHVYSDLADATNIQGWMTGAIVPELEREINAINSETLQKQLHKLRLLEALIGDTQ</sequence>
<dbReference type="GO" id="GO:0046872">
    <property type="term" value="F:metal ion binding"/>
    <property type="evidence" value="ECO:0007669"/>
    <property type="project" value="UniProtKB-KW"/>
</dbReference>
<gene>
    <name evidence="5" type="ORF">Ciccas_010031</name>
</gene>
<evidence type="ECO:0000256" key="1">
    <source>
        <dbReference type="ARBA" id="ARBA00009589"/>
    </source>
</evidence>
<dbReference type="NCBIfam" id="TIGR02244">
    <property type="entry name" value="HAD-IG-Ncltidse"/>
    <property type="match status" value="1"/>
</dbReference>
<keyword evidence="6" id="KW-1185">Reference proteome</keyword>
<organism evidence="5 6">
    <name type="scientific">Cichlidogyrus casuarinus</name>
    <dbReference type="NCBI Taxonomy" id="1844966"/>
    <lineage>
        <taxon>Eukaryota</taxon>
        <taxon>Metazoa</taxon>
        <taxon>Spiralia</taxon>
        <taxon>Lophotrochozoa</taxon>
        <taxon>Platyhelminthes</taxon>
        <taxon>Monogenea</taxon>
        <taxon>Monopisthocotylea</taxon>
        <taxon>Dactylogyridea</taxon>
        <taxon>Ancyrocephalidae</taxon>
        <taxon>Cichlidogyrus</taxon>
    </lineage>
</organism>
<dbReference type="PANTHER" id="PTHR12103:SF12">
    <property type="entry name" value="FI20020P1"/>
    <property type="match status" value="1"/>
</dbReference>
<accession>A0ABD2PVA1</accession>
<comment type="similarity">
    <text evidence="1">Belongs to the 5'(3')-deoxyribonucleotidase family.</text>
</comment>
<evidence type="ECO:0000256" key="4">
    <source>
        <dbReference type="ARBA" id="ARBA00022842"/>
    </source>
</evidence>
<protein>
    <recommendedName>
        <fullName evidence="7">5'-nucleotidase domain-containing protein 3</fullName>
    </recommendedName>
</protein>
<dbReference type="Proteomes" id="UP001626550">
    <property type="component" value="Unassembled WGS sequence"/>
</dbReference>
<evidence type="ECO:0008006" key="7">
    <source>
        <dbReference type="Google" id="ProtNLM"/>
    </source>
</evidence>
<feature type="non-terminal residue" evidence="5">
    <location>
        <position position="430"/>
    </location>
</feature>
<reference evidence="5 6" key="1">
    <citation type="submission" date="2024-11" db="EMBL/GenBank/DDBJ databases">
        <title>Adaptive evolution of stress response genes in parasites aligns with host niche diversity.</title>
        <authorList>
            <person name="Hahn C."/>
            <person name="Resl P."/>
        </authorList>
    </citation>
    <scope>NUCLEOTIDE SEQUENCE [LARGE SCALE GENOMIC DNA]</scope>
    <source>
        <strain evidence="5">EGGRZ-B1_66</strain>
        <tissue evidence="5">Body</tissue>
    </source>
</reference>
<dbReference type="GO" id="GO:0016787">
    <property type="term" value="F:hydrolase activity"/>
    <property type="evidence" value="ECO:0007669"/>
    <property type="project" value="UniProtKB-KW"/>
</dbReference>
<name>A0ABD2PVA1_9PLAT</name>
<evidence type="ECO:0000313" key="6">
    <source>
        <dbReference type="Proteomes" id="UP001626550"/>
    </source>
</evidence>
<keyword evidence="2" id="KW-0479">Metal-binding</keyword>
<dbReference type="PANTHER" id="PTHR12103">
    <property type="entry name" value="5'-NUCLEOTIDASE DOMAIN-CONTAINING"/>
    <property type="match status" value="1"/>
</dbReference>
<keyword evidence="3" id="KW-0378">Hydrolase</keyword>
<evidence type="ECO:0000313" key="5">
    <source>
        <dbReference type="EMBL" id="KAL3311386.1"/>
    </source>
</evidence>
<dbReference type="Gene3D" id="3.40.50.1000">
    <property type="entry name" value="HAD superfamily/HAD-like"/>
    <property type="match status" value="1"/>
</dbReference>
<proteinExistence type="inferred from homology"/>
<keyword evidence="4" id="KW-0460">Magnesium</keyword>
<dbReference type="InterPro" id="IPR008380">
    <property type="entry name" value="HAD-SF_hydro_IG_5-nucl"/>
</dbReference>
<dbReference type="InterPro" id="IPR036412">
    <property type="entry name" value="HAD-like_sf"/>
</dbReference>
<dbReference type="InterPro" id="IPR023214">
    <property type="entry name" value="HAD_sf"/>
</dbReference>
<dbReference type="EMBL" id="JBJKFK010002259">
    <property type="protein sequence ID" value="KAL3311386.1"/>
    <property type="molecule type" value="Genomic_DNA"/>
</dbReference>
<dbReference type="AlphaFoldDB" id="A0ABD2PVA1"/>
<dbReference type="SUPFAM" id="SSF56784">
    <property type="entry name" value="HAD-like"/>
    <property type="match status" value="1"/>
</dbReference>
<evidence type="ECO:0000256" key="2">
    <source>
        <dbReference type="ARBA" id="ARBA00022723"/>
    </source>
</evidence>